<keyword evidence="5 10" id="KW-0560">Oxidoreductase</keyword>
<dbReference type="Pfam" id="PF02730">
    <property type="entry name" value="AFOR_N"/>
    <property type="match status" value="1"/>
</dbReference>
<dbReference type="Pfam" id="PF01314">
    <property type="entry name" value="AFOR_C"/>
    <property type="match status" value="1"/>
</dbReference>
<dbReference type="InterPro" id="IPR001203">
    <property type="entry name" value="OxRdtase_Ald_Fedxn_C"/>
</dbReference>
<keyword evidence="7" id="KW-0411">Iron-sulfur</keyword>
<dbReference type="GO" id="GO:0033726">
    <property type="term" value="F:aldehyde ferredoxin oxidoreductase activity"/>
    <property type="evidence" value="ECO:0007669"/>
    <property type="project" value="UniProtKB-EC"/>
</dbReference>
<dbReference type="EC" id="1.2.7.5" evidence="10"/>
<keyword evidence="6" id="KW-0408">Iron</keyword>
<dbReference type="KEGG" id="hsf:HLASA_1817"/>
<dbReference type="GeneID" id="26011151"/>
<evidence type="ECO:0000256" key="5">
    <source>
        <dbReference type="ARBA" id="ARBA00023002"/>
    </source>
</evidence>
<dbReference type="InterPro" id="IPR013984">
    <property type="entry name" value="Ald_Fedxn_OxRdtase_dom2"/>
</dbReference>
<evidence type="ECO:0000256" key="6">
    <source>
        <dbReference type="ARBA" id="ARBA00023004"/>
    </source>
</evidence>
<comment type="similarity">
    <text evidence="2">Belongs to the AOR/FOR family.</text>
</comment>
<dbReference type="GO" id="GO:0046872">
    <property type="term" value="F:metal ion binding"/>
    <property type="evidence" value="ECO:0007669"/>
    <property type="project" value="UniProtKB-KW"/>
</dbReference>
<organism evidence="10 11">
    <name type="scientific">Halanaeroarchaeum sulfurireducens</name>
    <dbReference type="NCBI Taxonomy" id="1604004"/>
    <lineage>
        <taxon>Archaea</taxon>
        <taxon>Methanobacteriati</taxon>
        <taxon>Methanobacteriota</taxon>
        <taxon>Stenosarchaea group</taxon>
        <taxon>Halobacteria</taxon>
        <taxon>Halobacteriales</taxon>
        <taxon>Halobacteriaceae</taxon>
        <taxon>Halanaeroarchaeum</taxon>
    </lineage>
</organism>
<dbReference type="PATRIC" id="fig|1604004.5.peg.1913"/>
<dbReference type="PANTHER" id="PTHR30038">
    <property type="entry name" value="ALDEHYDE FERREDOXIN OXIDOREDUCTASE"/>
    <property type="match status" value="1"/>
</dbReference>
<accession>A0A0N9N6K4</accession>
<protein>
    <submittedName>
        <fullName evidence="10">Aldehyde:ferredoxin oxidoreductase</fullName>
        <ecNumber evidence="10">1.2.7.5</ecNumber>
    </submittedName>
</protein>
<dbReference type="EMBL" id="CP011564">
    <property type="protein sequence ID" value="ALG82696.1"/>
    <property type="molecule type" value="Genomic_DNA"/>
</dbReference>
<dbReference type="SUPFAM" id="SSF56228">
    <property type="entry name" value="Aldehyde ferredoxin oxidoreductase, N-terminal domain"/>
    <property type="match status" value="1"/>
</dbReference>
<dbReference type="STRING" id="1604004.HLASA_1817"/>
<dbReference type="SMART" id="SM00790">
    <property type="entry name" value="AFOR_N"/>
    <property type="match status" value="1"/>
</dbReference>
<comment type="cofactor">
    <cofactor evidence="1">
        <name>[4Fe-4S] cluster</name>
        <dbReference type="ChEBI" id="CHEBI:49883"/>
    </cofactor>
</comment>
<evidence type="ECO:0000256" key="7">
    <source>
        <dbReference type="ARBA" id="ARBA00023014"/>
    </source>
</evidence>
<keyword evidence="4" id="KW-0479">Metal-binding</keyword>
<dbReference type="GO" id="GO:0051539">
    <property type="term" value="F:4 iron, 4 sulfur cluster binding"/>
    <property type="evidence" value="ECO:0007669"/>
    <property type="project" value="UniProtKB-KW"/>
</dbReference>
<evidence type="ECO:0000256" key="2">
    <source>
        <dbReference type="ARBA" id="ARBA00011032"/>
    </source>
</evidence>
<evidence type="ECO:0000256" key="4">
    <source>
        <dbReference type="ARBA" id="ARBA00022723"/>
    </source>
</evidence>
<dbReference type="Gene3D" id="1.10.569.10">
    <property type="entry name" value="Aldehyde Ferredoxin Oxidoreductase Protein, subunit A, domain 2"/>
    <property type="match status" value="1"/>
</dbReference>
<evidence type="ECO:0000256" key="8">
    <source>
        <dbReference type="ARBA" id="ARBA00049934"/>
    </source>
</evidence>
<evidence type="ECO:0000313" key="11">
    <source>
        <dbReference type="Proteomes" id="UP000060390"/>
    </source>
</evidence>
<dbReference type="InterPro" id="IPR013983">
    <property type="entry name" value="Ald_Fedxn_OxRdtase_N"/>
</dbReference>
<dbReference type="GO" id="GO:0009055">
    <property type="term" value="F:electron transfer activity"/>
    <property type="evidence" value="ECO:0007669"/>
    <property type="project" value="InterPro"/>
</dbReference>
<dbReference type="RefSeq" id="WP_054519828.1">
    <property type="nucleotide sequence ID" value="NZ_CP011564.1"/>
</dbReference>
<dbReference type="SUPFAM" id="SSF48310">
    <property type="entry name" value="Aldehyde ferredoxin oxidoreductase, C-terminal domains"/>
    <property type="match status" value="1"/>
</dbReference>
<dbReference type="PANTHER" id="PTHR30038:SF7">
    <property type="entry name" value="TUNGSTEN-CONTAINING GLYCERALDEHYDE-3-PHOSPHATE:FERREDOXIN OXIDOREDUCTASE"/>
    <property type="match status" value="1"/>
</dbReference>
<dbReference type="Proteomes" id="UP000060390">
    <property type="component" value="Chromosome"/>
</dbReference>
<dbReference type="Gene3D" id="1.10.599.10">
    <property type="entry name" value="Aldehyde Ferredoxin Oxidoreductase Protein, subunit A, domain 3"/>
    <property type="match status" value="1"/>
</dbReference>
<reference evidence="10 11" key="2">
    <citation type="journal article" date="2016" name="Stand. Genomic Sci.">
        <title>Complete genome sequence of 'Halanaeroarchaeum sulfurireducens' M27-SA2, a sulfur-reducing and acetate-oxidizing haloarchaeon from the deep-sea hypersaline anoxic lake Medee.</title>
        <authorList>
            <person name="Messina E."/>
            <person name="Sorokin D.Y."/>
            <person name="Kublanov I.V."/>
            <person name="Toshchakov S."/>
            <person name="Lopatina A."/>
            <person name="Arcadi E."/>
            <person name="Smedile F."/>
            <person name="La Spada G."/>
            <person name="La Cono V."/>
            <person name="Yakimov M.M."/>
        </authorList>
    </citation>
    <scope>NUCLEOTIDE SEQUENCE [LARGE SCALE GENOMIC DNA]</scope>
    <source>
        <strain evidence="10 11">M27-SA2</strain>
    </source>
</reference>
<reference evidence="11" key="1">
    <citation type="submission" date="2015-05" db="EMBL/GenBank/DDBJ databases">
        <title>Complete genome sequence of Halanaeroarchaeum sulfurireducens type strain M27-SA2, a sulfate-reducer haloarchaeon from marine anoxic lake Medee.</title>
        <authorList>
            <person name="Messina E."/>
            <person name="Kublanov I.V."/>
            <person name="Toshchakov S."/>
            <person name="Arcadi E."/>
            <person name="La Spada G."/>
            <person name="La Cono V."/>
            <person name="Yakimov M.M."/>
        </authorList>
    </citation>
    <scope>NUCLEOTIDE SEQUENCE [LARGE SCALE GENOMIC DNA]</scope>
    <source>
        <strain evidence="11">M27-SA2</strain>
    </source>
</reference>
<name>A0A0N9N6K4_9EURY</name>
<keyword evidence="3" id="KW-0004">4Fe-4S</keyword>
<feature type="domain" description="Aldehyde ferredoxin oxidoreductase N-terminal" evidence="9">
    <location>
        <begin position="5"/>
        <end position="206"/>
    </location>
</feature>
<dbReference type="InterPro" id="IPR036503">
    <property type="entry name" value="Ald_Fedxn_OxRdtase_N_sf"/>
</dbReference>
<gene>
    <name evidence="10" type="ORF">HLASA_1817</name>
</gene>
<dbReference type="Gene3D" id="3.60.9.10">
    <property type="entry name" value="Aldehyde ferredoxin oxidoreductase, N-terminal domain"/>
    <property type="match status" value="1"/>
</dbReference>
<evidence type="ECO:0000256" key="1">
    <source>
        <dbReference type="ARBA" id="ARBA00001966"/>
    </source>
</evidence>
<evidence type="ECO:0000259" key="9">
    <source>
        <dbReference type="SMART" id="SM00790"/>
    </source>
</evidence>
<comment type="cofactor">
    <cofactor evidence="8">
        <name>tungstopterin</name>
        <dbReference type="ChEBI" id="CHEBI:30402"/>
    </cofactor>
</comment>
<dbReference type="InterPro" id="IPR013985">
    <property type="entry name" value="Ald_Fedxn_OxRdtase_dom3"/>
</dbReference>
<sequence length="559" mass="60804">MLHATGDLLTIDVGARETSVEPIDDVLETYVGGRGVGTRLAHERIPFDVGPFGDANSLFFTTGPLQISQMSFTGRMNLTGVSPLTDGLLSSNAGGYMSRHFADTGYAAVQITGQSDDLLAIDVTDEGVSFEPVPSLREARVDETTAYMDREHDLGADQLAIVGPAGENRVRFAAVMTSESRAFGRGGLGAVMGSKNVKAVSFDGDSRPDIEVSDVQTDVHRDAATSDSIMKEQGTASLVDLTNEMAGYPTRYFRDRSFESADRINGARIAEKKYKTGSCSLCAFACKLPTRDDERGVETEGPEFETTMSFGSNQAVDDIVDVMISNELCDQLGLDTISAGDVIAAYLAAEDEFGNAELAHELIEKIAHREDEGDLLAEGVDRIHDELGVKNWSVKGLEFPAHEGRLLHGQALGYMTANRGADHLYSTFYAYEYPLVGEDEAFDPAGLEGKPEKLVWAENKRAVEDLGVICRFSRGSMDADRFEALYEDDFEALLDVGANVIDLERHFNNERGMDRSDDDALPYDVPGIDAALSEYYDLRGWADDGTVPEEDVSYLDVSG</sequence>
<evidence type="ECO:0000256" key="3">
    <source>
        <dbReference type="ARBA" id="ARBA00022485"/>
    </source>
</evidence>
<dbReference type="InterPro" id="IPR051919">
    <property type="entry name" value="W-dependent_AOR"/>
</dbReference>
<evidence type="ECO:0000313" key="10">
    <source>
        <dbReference type="EMBL" id="ALG82696.1"/>
    </source>
</evidence>
<dbReference type="InterPro" id="IPR036021">
    <property type="entry name" value="Tungsten_al_ferr_oxy-like_C"/>
</dbReference>
<dbReference type="AlphaFoldDB" id="A0A0N9N6K4"/>
<proteinExistence type="inferred from homology"/>